<comment type="caution">
    <text evidence="7">The sequence shown here is derived from an EMBL/GenBank/DDBJ whole genome shotgun (WGS) entry which is preliminary data.</text>
</comment>
<evidence type="ECO:0000256" key="1">
    <source>
        <dbReference type="ARBA" id="ARBA00008609"/>
    </source>
</evidence>
<dbReference type="Proteomes" id="UP001294412">
    <property type="component" value="Unassembled WGS sequence"/>
</dbReference>
<reference evidence="7 8" key="1">
    <citation type="submission" date="2023-12" db="EMBL/GenBank/DDBJ databases">
        <title>Description of Novel Strain Fulvimarina sp. 2208YS6-2-32 isolated from Uroteuthis (Photololigo) edulis.</title>
        <authorList>
            <person name="Park J.-S."/>
        </authorList>
    </citation>
    <scope>NUCLEOTIDE SEQUENCE [LARGE SCALE GENOMIC DNA]</scope>
    <source>
        <strain evidence="7 8">2208YS6-2-32</strain>
    </source>
</reference>
<dbReference type="PRINTS" id="PR00368">
    <property type="entry name" value="FADPNR"/>
</dbReference>
<dbReference type="InterPro" id="IPR006277">
    <property type="entry name" value="Sarcosine_oxidase_asu"/>
</dbReference>
<comment type="similarity">
    <text evidence="1">Belongs to the GcvT family.</text>
</comment>
<dbReference type="Gene3D" id="3.10.20.440">
    <property type="entry name" value="2Fe-2S iron-sulphur cluster binding domain, sarcosine oxidase, alpha subunit, N-terminal domain"/>
    <property type="match status" value="1"/>
</dbReference>
<dbReference type="SUPFAM" id="SSF103025">
    <property type="entry name" value="Folate-binding domain"/>
    <property type="match status" value="1"/>
</dbReference>
<dbReference type="Pfam" id="PF07992">
    <property type="entry name" value="Pyr_redox_2"/>
    <property type="match status" value="1"/>
</dbReference>
<keyword evidence="2" id="KW-0560">Oxidoreductase</keyword>
<dbReference type="InterPro" id="IPR028896">
    <property type="entry name" value="GcvT/YgfZ/DmdA"/>
</dbReference>
<protein>
    <submittedName>
        <fullName evidence="7">Sarcosine oxidase subunit alpha family protein</fullName>
    </submittedName>
</protein>
<dbReference type="Gene3D" id="3.50.50.60">
    <property type="entry name" value="FAD/NAD(P)-binding domain"/>
    <property type="match status" value="2"/>
</dbReference>
<feature type="domain" description="GCVT N-terminal" evidence="3">
    <location>
        <begin position="612"/>
        <end position="880"/>
    </location>
</feature>
<organism evidence="7 8">
    <name type="scientific">Fulvimarina uroteuthidis</name>
    <dbReference type="NCBI Taxonomy" id="3098149"/>
    <lineage>
        <taxon>Bacteria</taxon>
        <taxon>Pseudomonadati</taxon>
        <taxon>Pseudomonadota</taxon>
        <taxon>Alphaproteobacteria</taxon>
        <taxon>Hyphomicrobiales</taxon>
        <taxon>Aurantimonadaceae</taxon>
        <taxon>Fulvimarina</taxon>
    </lineage>
</organism>
<dbReference type="InterPro" id="IPR013977">
    <property type="entry name" value="GcvT_C"/>
</dbReference>
<dbReference type="InterPro" id="IPR029043">
    <property type="entry name" value="GcvT/YgfZ_C"/>
</dbReference>
<name>A0ABU5I509_9HYPH</name>
<dbReference type="InterPro" id="IPR027266">
    <property type="entry name" value="TrmE/GcvT-like"/>
</dbReference>
<evidence type="ECO:0000259" key="5">
    <source>
        <dbReference type="Pfam" id="PF08669"/>
    </source>
</evidence>
<dbReference type="PRINTS" id="PR00411">
    <property type="entry name" value="PNDRDTASEI"/>
</dbReference>
<evidence type="ECO:0000313" key="8">
    <source>
        <dbReference type="Proteomes" id="UP001294412"/>
    </source>
</evidence>
<keyword evidence="8" id="KW-1185">Reference proteome</keyword>
<evidence type="ECO:0000313" key="7">
    <source>
        <dbReference type="EMBL" id="MDY8110013.1"/>
    </source>
</evidence>
<dbReference type="SUPFAM" id="SSF101790">
    <property type="entry name" value="Aminomethyltransferase beta-barrel domain"/>
    <property type="match status" value="1"/>
</dbReference>
<dbReference type="Pfam" id="PF13510">
    <property type="entry name" value="Fer2_4"/>
    <property type="match status" value="1"/>
</dbReference>
<dbReference type="PANTHER" id="PTHR43757:SF2">
    <property type="entry name" value="AMINOMETHYLTRANSFERASE, MITOCHONDRIAL"/>
    <property type="match status" value="1"/>
</dbReference>
<feature type="domain" description="Aminomethyltransferase C-terminal" evidence="5">
    <location>
        <begin position="901"/>
        <end position="984"/>
    </location>
</feature>
<evidence type="ECO:0000256" key="2">
    <source>
        <dbReference type="ARBA" id="ARBA00023002"/>
    </source>
</evidence>
<dbReference type="InterPro" id="IPR041117">
    <property type="entry name" value="SoxA_A3"/>
</dbReference>
<proteinExistence type="inferred from homology"/>
<dbReference type="PANTHER" id="PTHR43757">
    <property type="entry name" value="AMINOMETHYLTRANSFERASE"/>
    <property type="match status" value="1"/>
</dbReference>
<evidence type="ECO:0000259" key="6">
    <source>
        <dbReference type="Pfam" id="PF17806"/>
    </source>
</evidence>
<dbReference type="Gene3D" id="3.30.1360.120">
    <property type="entry name" value="Probable tRNA modification gtpase trme, domain 1"/>
    <property type="match status" value="1"/>
</dbReference>
<dbReference type="InterPro" id="IPR041854">
    <property type="entry name" value="BFD-like_2Fe2S-bd_dom_sf"/>
</dbReference>
<dbReference type="RefSeq" id="WP_322187543.1">
    <property type="nucleotide sequence ID" value="NZ_JAXLPB010000004.1"/>
</dbReference>
<feature type="domain" description="FAD/NAD(P)-binding" evidence="4">
    <location>
        <begin position="176"/>
        <end position="439"/>
    </location>
</feature>
<sequence length="994" mass="106838">MSQPFRKAAGGLIDRSKPITVRFNGKMLHGFRGDTVASMLLASGSHLAGRSFKYHRPRGILSHGSDEPNALLSVDWRPEKGAGRRDPNNRASVVEARSNLAVKTQNHWPSLERDVGAINDLLSPVFVAGFYYKTFMWPRQFWDKVYEPVIRRAAGLGEAPTVSDPDRYANRHAHADILVVGAGPAGLSAALAASEDGTKRVLLADEGFAFGGALLNDVTSTIDGMPARAWVDAMVSALDARENVVLLPRTTVFGYYNHNHIAMVERVADHRDQAPDGLARERLWQVRAGKVIIAAGSHERPLVFANNDRPGIMLAESVRAFINRYAVLPGRSLVVATSGASAYRTAIDAANAGMPVTIVDIRLGEDCGPELTEARAAGIDVLTGHTVVKALGKARVTGLVVAPIGHDGTLGARRTLSCDCVAMSGGWTPSVHLYSQSRGKLAFDADLDAFLPGQSVQNEVSAGACRGIYDLADIIADGAKAAGGTRAVSASRTFTGFQPVRVLPTDEEPTKVKAFVDFQNDVTAKDIRLAVREGFESIEHLKRYTTTGMATDQGKTSNMNALGLVAGILDRPLPAIGTTTFRPPYTPVSFGALVGPSREKSFEPVRTTAIDAWAQAQGAAFEPVGQWRRAHYFPQGSEDMHAAVARECKAVRTTVGIFDASTLGKIEVVGPDAAEFMNRIYTNAWTKLKVGGCRYGLMLGENGFVMDDGVVARLAEDRFHVTTTTGGAPRVIAHMEDYLQTEWPELDVFLTSITEQYAVIALQGPNARAVIEPFVSDIDLSEGAFPHMAVREGFICGVPTRLFRVSFTGETGFEINVPADYAEAVWKTLFEAGQTHGITPYGTETMHVLRCEMGFIIVGQETDGTATPDDVGLSGLVSKVKPDFVGKRSLARADMTKPDRKQLVGLLAANADEVLDEGAMIVTDPSAPVPMPMIGHVTSSYHSSNCGRSIAMAMIKGGRSRLGESVWVTTPKGFTQATIAPAVFHEVQGETTHA</sequence>
<accession>A0ABU5I509</accession>
<dbReference type="Pfam" id="PF08669">
    <property type="entry name" value="GCV_T_C"/>
    <property type="match status" value="1"/>
</dbReference>
<evidence type="ECO:0000259" key="3">
    <source>
        <dbReference type="Pfam" id="PF01571"/>
    </source>
</evidence>
<evidence type="ECO:0000259" key="4">
    <source>
        <dbReference type="Pfam" id="PF07992"/>
    </source>
</evidence>
<dbReference type="Pfam" id="PF17806">
    <property type="entry name" value="SO_alpha_A3"/>
    <property type="match status" value="1"/>
</dbReference>
<dbReference type="Gene3D" id="1.10.10.1100">
    <property type="entry name" value="BFD-like [2Fe-2S]-binding domain"/>
    <property type="match status" value="1"/>
</dbReference>
<dbReference type="Pfam" id="PF01571">
    <property type="entry name" value="GCV_T"/>
    <property type="match status" value="1"/>
</dbReference>
<dbReference type="EMBL" id="JAXLPB010000004">
    <property type="protein sequence ID" value="MDY8110013.1"/>
    <property type="molecule type" value="Genomic_DNA"/>
</dbReference>
<dbReference type="InterPro" id="IPR036188">
    <property type="entry name" value="FAD/NAD-bd_sf"/>
</dbReference>
<dbReference type="InterPro" id="IPR006222">
    <property type="entry name" value="GCVT_N"/>
</dbReference>
<gene>
    <name evidence="7" type="ORF">U0C82_12770</name>
</gene>
<dbReference type="InterPro" id="IPR042204">
    <property type="entry name" value="2Fe-2S-bd_N"/>
</dbReference>
<feature type="domain" description="SoxA A3" evidence="6">
    <location>
        <begin position="513"/>
        <end position="593"/>
    </location>
</feature>
<dbReference type="InterPro" id="IPR023753">
    <property type="entry name" value="FAD/NAD-binding_dom"/>
</dbReference>
<dbReference type="SUPFAM" id="SSF51905">
    <property type="entry name" value="FAD/NAD(P)-binding domain"/>
    <property type="match status" value="1"/>
</dbReference>
<dbReference type="PIRSF" id="PIRSF037980">
    <property type="entry name" value="SoxA"/>
    <property type="match status" value="1"/>
</dbReference>
<dbReference type="NCBIfam" id="TIGR01372">
    <property type="entry name" value="soxA"/>
    <property type="match status" value="1"/>
</dbReference>